<evidence type="ECO:0000256" key="6">
    <source>
        <dbReference type="ARBA" id="ARBA00022989"/>
    </source>
</evidence>
<dbReference type="PANTHER" id="PTHR33989:SF11">
    <property type="entry name" value="LICHENAN PERMEASE IIC COMPONENT"/>
    <property type="match status" value="1"/>
</dbReference>
<keyword evidence="5 8" id="KW-0812">Transmembrane</keyword>
<proteinExistence type="predicted"/>
<dbReference type="EMBL" id="LWDV01000007">
    <property type="protein sequence ID" value="OCL27723.1"/>
    <property type="molecule type" value="Genomic_DNA"/>
</dbReference>
<dbReference type="GO" id="GO:0009401">
    <property type="term" value="P:phosphoenolpyruvate-dependent sugar phosphotransferase system"/>
    <property type="evidence" value="ECO:0007669"/>
    <property type="project" value="InterPro"/>
</dbReference>
<dbReference type="AlphaFoldDB" id="A0A1C0ABH0"/>
<feature type="transmembrane region" description="Helical" evidence="8">
    <location>
        <begin position="131"/>
        <end position="149"/>
    </location>
</feature>
<dbReference type="RefSeq" id="WP_068715751.1">
    <property type="nucleotide sequence ID" value="NZ_LWDV01000007.1"/>
</dbReference>
<evidence type="ECO:0000256" key="5">
    <source>
        <dbReference type="ARBA" id="ARBA00022692"/>
    </source>
</evidence>
<evidence type="ECO:0000256" key="1">
    <source>
        <dbReference type="ARBA" id="ARBA00004651"/>
    </source>
</evidence>
<comment type="subcellular location">
    <subcellularLocation>
        <location evidence="1">Cell membrane</location>
        <topology evidence="1">Multi-pass membrane protein</topology>
    </subcellularLocation>
</comment>
<protein>
    <recommendedName>
        <fullName evidence="9">Phosphotransferase system EIIC domain-containing protein</fullName>
    </recommendedName>
</protein>
<reference evidence="10 11" key="2">
    <citation type="submission" date="2016-08" db="EMBL/GenBank/DDBJ databases">
        <title>Orenia metallireducens sp. nov. strain Z6, a Novel Metal-reducing Firmicute from the Deep Subsurface.</title>
        <authorList>
            <person name="Maxim B.I."/>
            <person name="Kenneth K."/>
            <person name="Flynn T.M."/>
            <person name="Oloughlin E.J."/>
            <person name="Locke R.A."/>
            <person name="Weber J.R."/>
            <person name="Egan S.M."/>
            <person name="Mackie R.I."/>
            <person name="Cann I.K."/>
        </authorList>
    </citation>
    <scope>NUCLEOTIDE SEQUENCE [LARGE SCALE GENOMIC DNA]</scope>
    <source>
        <strain evidence="10 11">Z6</strain>
    </source>
</reference>
<evidence type="ECO:0000256" key="3">
    <source>
        <dbReference type="ARBA" id="ARBA00022475"/>
    </source>
</evidence>
<evidence type="ECO:0000256" key="4">
    <source>
        <dbReference type="ARBA" id="ARBA00022597"/>
    </source>
</evidence>
<dbReference type="GO" id="GO:0008982">
    <property type="term" value="F:protein-N(PI)-phosphohistidine-sugar phosphotransferase activity"/>
    <property type="evidence" value="ECO:0007669"/>
    <property type="project" value="InterPro"/>
</dbReference>
<organism evidence="10 11">
    <name type="scientific">Orenia metallireducens</name>
    <dbReference type="NCBI Taxonomy" id="1413210"/>
    <lineage>
        <taxon>Bacteria</taxon>
        <taxon>Bacillati</taxon>
        <taxon>Bacillota</taxon>
        <taxon>Clostridia</taxon>
        <taxon>Halanaerobiales</taxon>
        <taxon>Halobacteroidaceae</taxon>
        <taxon>Orenia</taxon>
    </lineage>
</organism>
<feature type="transmembrane region" description="Helical" evidence="8">
    <location>
        <begin position="100"/>
        <end position="119"/>
    </location>
</feature>
<keyword evidence="3" id="KW-1003">Cell membrane</keyword>
<feature type="transmembrane region" description="Helical" evidence="8">
    <location>
        <begin position="12"/>
        <end position="33"/>
    </location>
</feature>
<sequence>MAKVGNQRYLGAVRDGLISIIPFTILGSAPLILRYPPVDPTKVGADPGVLIRMLLAWKAWADANGAAIMVPFQMTMVLSGLFAVIGISYNMAKTYKLDPLSGVGMGLMSYLVASAPAANGALPMAYLDVKGLFTAIVVGLLSIEILRFMEERDIKIKMPAGVPPAVMSSL</sequence>
<keyword evidence="6 8" id="KW-1133">Transmembrane helix</keyword>
<dbReference type="Pfam" id="PF02378">
    <property type="entry name" value="PTS_EIIC"/>
    <property type="match status" value="1"/>
</dbReference>
<name>A0A1C0ABH0_9FIRM</name>
<feature type="transmembrane region" description="Helical" evidence="8">
    <location>
        <begin position="66"/>
        <end position="88"/>
    </location>
</feature>
<comment type="caution">
    <text evidence="10">The sequence shown here is derived from an EMBL/GenBank/DDBJ whole genome shotgun (WGS) entry which is preliminary data.</text>
</comment>
<evidence type="ECO:0000259" key="9">
    <source>
        <dbReference type="Pfam" id="PF02378"/>
    </source>
</evidence>
<dbReference type="GO" id="GO:1901264">
    <property type="term" value="P:carbohydrate derivative transport"/>
    <property type="evidence" value="ECO:0007669"/>
    <property type="project" value="TreeGrafter"/>
</dbReference>
<dbReference type="OrthoDB" id="1641940at2"/>
<evidence type="ECO:0000256" key="2">
    <source>
        <dbReference type="ARBA" id="ARBA00022448"/>
    </source>
</evidence>
<dbReference type="GO" id="GO:0005886">
    <property type="term" value="C:plasma membrane"/>
    <property type="evidence" value="ECO:0007669"/>
    <property type="project" value="UniProtKB-SubCell"/>
</dbReference>
<evidence type="ECO:0000256" key="7">
    <source>
        <dbReference type="ARBA" id="ARBA00023136"/>
    </source>
</evidence>
<keyword evidence="2" id="KW-0813">Transport</keyword>
<dbReference type="Proteomes" id="UP000093514">
    <property type="component" value="Unassembled WGS sequence"/>
</dbReference>
<dbReference type="InterPro" id="IPR051088">
    <property type="entry name" value="PTS_Sugar-EIIC/EIIB"/>
</dbReference>
<feature type="domain" description="Phosphotransferase system EIIC" evidence="9">
    <location>
        <begin position="14"/>
        <end position="169"/>
    </location>
</feature>
<evidence type="ECO:0000256" key="8">
    <source>
        <dbReference type="SAM" id="Phobius"/>
    </source>
</evidence>
<reference evidence="11" key="1">
    <citation type="submission" date="2016-07" db="EMBL/GenBank/DDBJ databases">
        <authorList>
            <person name="Florea S."/>
            <person name="Webb J.S."/>
            <person name="Jaromczyk J."/>
            <person name="Schardl C.L."/>
        </authorList>
    </citation>
    <scope>NUCLEOTIDE SEQUENCE [LARGE SCALE GENOMIC DNA]</scope>
    <source>
        <strain evidence="11">Z6</strain>
    </source>
</reference>
<evidence type="ECO:0000313" key="10">
    <source>
        <dbReference type="EMBL" id="OCL27723.1"/>
    </source>
</evidence>
<dbReference type="InterPro" id="IPR003352">
    <property type="entry name" value="PTS_EIIC"/>
</dbReference>
<evidence type="ECO:0000313" key="11">
    <source>
        <dbReference type="Proteomes" id="UP000093514"/>
    </source>
</evidence>
<keyword evidence="4" id="KW-0762">Sugar transport</keyword>
<accession>A0A1C0ABH0</accession>
<dbReference type="PANTHER" id="PTHR33989">
    <property type="match status" value="1"/>
</dbReference>
<keyword evidence="7 8" id="KW-0472">Membrane</keyword>
<keyword evidence="11" id="KW-1185">Reference proteome</keyword>
<gene>
    <name evidence="10" type="ORF">U472_03995</name>
</gene>